<reference evidence="2" key="1">
    <citation type="journal article" date="2014" name="Int. J. Syst. Evol. Microbiol.">
        <title>Complete genome sequence of Corynebacterium casei LMG S-19264T (=DSM 44701T), isolated from a smear-ripened cheese.</title>
        <authorList>
            <consortium name="US DOE Joint Genome Institute (JGI-PGF)"/>
            <person name="Walter F."/>
            <person name="Albersmeier A."/>
            <person name="Kalinowski J."/>
            <person name="Ruckert C."/>
        </authorList>
    </citation>
    <scope>NUCLEOTIDE SEQUENCE</scope>
    <source>
        <strain evidence="2">CGMCC 1.15425</strain>
    </source>
</reference>
<reference evidence="2" key="2">
    <citation type="submission" date="2020-09" db="EMBL/GenBank/DDBJ databases">
        <authorList>
            <person name="Sun Q."/>
            <person name="Zhou Y."/>
        </authorList>
    </citation>
    <scope>NUCLEOTIDE SEQUENCE</scope>
    <source>
        <strain evidence="2">CGMCC 1.15425</strain>
    </source>
</reference>
<evidence type="ECO:0000259" key="1">
    <source>
        <dbReference type="Pfam" id="PF12697"/>
    </source>
</evidence>
<dbReference type="GO" id="GO:0016020">
    <property type="term" value="C:membrane"/>
    <property type="evidence" value="ECO:0007669"/>
    <property type="project" value="TreeGrafter"/>
</dbReference>
<organism evidence="2 3">
    <name type="scientific">Pseudohongiella nitratireducens</name>
    <dbReference type="NCBI Taxonomy" id="1768907"/>
    <lineage>
        <taxon>Bacteria</taxon>
        <taxon>Pseudomonadati</taxon>
        <taxon>Pseudomonadota</taxon>
        <taxon>Gammaproteobacteria</taxon>
        <taxon>Pseudomonadales</taxon>
        <taxon>Pseudohongiellaceae</taxon>
        <taxon>Pseudohongiella</taxon>
    </lineage>
</organism>
<name>A0A917LNG5_9GAMM</name>
<dbReference type="SUPFAM" id="SSF53474">
    <property type="entry name" value="alpha/beta-Hydrolases"/>
    <property type="match status" value="1"/>
</dbReference>
<dbReference type="InterPro" id="IPR050266">
    <property type="entry name" value="AB_hydrolase_sf"/>
</dbReference>
<dbReference type="InterPro" id="IPR000073">
    <property type="entry name" value="AB_hydrolase_1"/>
</dbReference>
<dbReference type="Gene3D" id="3.40.50.1820">
    <property type="entry name" value="alpha/beta hydrolase"/>
    <property type="match status" value="1"/>
</dbReference>
<feature type="domain" description="AB hydrolase-1" evidence="1">
    <location>
        <begin position="84"/>
        <end position="328"/>
    </location>
</feature>
<keyword evidence="3" id="KW-1185">Reference proteome</keyword>
<dbReference type="Proteomes" id="UP000627715">
    <property type="component" value="Unassembled WGS sequence"/>
</dbReference>
<protein>
    <recommendedName>
        <fullName evidence="1">AB hydrolase-1 domain-containing protein</fullName>
    </recommendedName>
</protein>
<evidence type="ECO:0000313" key="3">
    <source>
        <dbReference type="Proteomes" id="UP000627715"/>
    </source>
</evidence>
<gene>
    <name evidence="2" type="ORF">GCM10011403_00060</name>
</gene>
<dbReference type="Pfam" id="PF12697">
    <property type="entry name" value="Abhydrolase_6"/>
    <property type="match status" value="1"/>
</dbReference>
<proteinExistence type="predicted"/>
<sequence>MMGWAYRWTQIMKRSKSVVLIFLTLLLPIEVKAQDPTVEFYSPLAQAWYEAGDYFEWTSTVADNDGAQVSVFYRTFGDPNNPKLLMLHGFPNSSFDYYQLIPLLQNDYHIAVLDFPGSGFSDKPLDGFSYMLEDNARLVDHFVREVIGFDDFALYTHDRGVSIGLSFLGLYLDNPNPGYTINYHFLSNSGMYLPLASLVPFQLALLDSEAGPAMIAQRRARPRLTEGDPQDVAYADIFAFNDGDSALLHVGRYLLERQVHEQRWLNNLPRSPVPVAYLWGLQDTVNPVRISQYVWMNYLNERAAPSSYWLLPMAAHYPQRESPEAVAKVVRLALEGRLPDRVNEANFMREYEASREASDAVFVGHTTVRELDFPSSIEYSLEGYRVVED</sequence>
<dbReference type="PANTHER" id="PTHR43798">
    <property type="entry name" value="MONOACYLGLYCEROL LIPASE"/>
    <property type="match status" value="1"/>
</dbReference>
<accession>A0A917LNG5</accession>
<dbReference type="InterPro" id="IPR029058">
    <property type="entry name" value="AB_hydrolase_fold"/>
</dbReference>
<dbReference type="PANTHER" id="PTHR43798:SF33">
    <property type="entry name" value="HYDROLASE, PUTATIVE (AFU_ORTHOLOGUE AFUA_2G14860)-RELATED"/>
    <property type="match status" value="1"/>
</dbReference>
<evidence type="ECO:0000313" key="2">
    <source>
        <dbReference type="EMBL" id="GGG46944.1"/>
    </source>
</evidence>
<dbReference type="EMBL" id="BMIY01000001">
    <property type="protein sequence ID" value="GGG46944.1"/>
    <property type="molecule type" value="Genomic_DNA"/>
</dbReference>
<dbReference type="AlphaFoldDB" id="A0A917LNG5"/>
<comment type="caution">
    <text evidence="2">The sequence shown here is derived from an EMBL/GenBank/DDBJ whole genome shotgun (WGS) entry which is preliminary data.</text>
</comment>